<dbReference type="InterPro" id="IPR007421">
    <property type="entry name" value="Schlafen_AlbA_2_dom"/>
</dbReference>
<gene>
    <name evidence="2" type="ORF">BF93_11985</name>
</gene>
<proteinExistence type="predicted"/>
<dbReference type="InterPro" id="IPR038461">
    <property type="entry name" value="Schlafen_AlbA_2_dom_sf"/>
</dbReference>
<dbReference type="eggNOG" id="COG2865">
    <property type="taxonomic scope" value="Bacteria"/>
</dbReference>
<protein>
    <recommendedName>
        <fullName evidence="1">Schlafen AlbA-2 domain-containing protein</fullName>
    </recommendedName>
</protein>
<feature type="domain" description="Schlafen AlbA-2" evidence="1">
    <location>
        <begin position="16"/>
        <end position="174"/>
    </location>
</feature>
<evidence type="ECO:0000259" key="1">
    <source>
        <dbReference type="Pfam" id="PF04326"/>
    </source>
</evidence>
<evidence type="ECO:0000313" key="3">
    <source>
        <dbReference type="Proteomes" id="UP000023067"/>
    </source>
</evidence>
<sequence length="186" mass="20489">MSNSEFASTVSEVLLESSAYEMKQGLLRLESGASVITSTLFDRILRTVTAISNSFPKQGGHVLIGVADSDSDADRVYEIYGVSPIIYRTLRIVGVEREADAMGVSFDEYWDAVIRKISMSSKLDSSYAKRVAKSARVAVHEGRKMLVIDAPTTRDPVAFDGKYFERIGTSTEEVKDLIAFGRGFDL</sequence>
<evidence type="ECO:0000313" key="2">
    <source>
        <dbReference type="EMBL" id="EWS82471.1"/>
    </source>
</evidence>
<dbReference type="EMBL" id="JDYK01000003">
    <property type="protein sequence ID" value="EWS82471.1"/>
    <property type="molecule type" value="Genomic_DNA"/>
</dbReference>
<organism evidence="2 3">
    <name type="scientific">Brachybacterium phenoliresistens</name>
    <dbReference type="NCBI Taxonomy" id="396014"/>
    <lineage>
        <taxon>Bacteria</taxon>
        <taxon>Bacillati</taxon>
        <taxon>Actinomycetota</taxon>
        <taxon>Actinomycetes</taxon>
        <taxon>Micrococcales</taxon>
        <taxon>Dermabacteraceae</taxon>
        <taxon>Brachybacterium</taxon>
    </lineage>
</organism>
<dbReference type="Gene3D" id="3.30.950.30">
    <property type="entry name" value="Schlafen, AAA domain"/>
    <property type="match status" value="1"/>
</dbReference>
<reference evidence="2 3" key="1">
    <citation type="submission" date="2014-02" db="EMBL/GenBank/DDBJ databases">
        <title>Genome sequence of Brachybacterium phenoliresistens strain W13A50.</title>
        <authorList>
            <person name="Wang X."/>
        </authorList>
    </citation>
    <scope>NUCLEOTIDE SEQUENCE [LARGE SCALE GENOMIC DNA]</scope>
    <source>
        <strain evidence="2 3">W13A50</strain>
    </source>
</reference>
<comment type="caution">
    <text evidence="2">The sequence shown here is derived from an EMBL/GenBank/DDBJ whole genome shotgun (WGS) entry which is preliminary data.</text>
</comment>
<dbReference type="Pfam" id="PF04326">
    <property type="entry name" value="SLFN_AlbA_2"/>
    <property type="match status" value="1"/>
</dbReference>
<name>Z9JXE7_9MICO</name>
<dbReference type="AlphaFoldDB" id="Z9JXE7"/>
<dbReference type="Proteomes" id="UP000023067">
    <property type="component" value="Unassembled WGS sequence"/>
</dbReference>
<accession>Z9JXE7</accession>
<keyword evidence="3" id="KW-1185">Reference proteome</keyword>
<dbReference type="HOGENOM" id="CLU_1451843_0_0_11"/>